<keyword evidence="1" id="KW-0732">Signal</keyword>
<feature type="chain" id="PRO_5009304926" evidence="1">
    <location>
        <begin position="21"/>
        <end position="69"/>
    </location>
</feature>
<dbReference type="AlphaFoldDB" id="A0A1I7RUV9"/>
<sequence length="69" mass="7527">MRGFVLFLFVCAIFQGFVQSQVTSGCNLEICGAVCEPDSVDLEACVTGVCKCQKAIKPAKNESFYLKIQ</sequence>
<evidence type="ECO:0000256" key="1">
    <source>
        <dbReference type="SAM" id="SignalP"/>
    </source>
</evidence>
<proteinExistence type="predicted"/>
<dbReference type="Proteomes" id="UP000095284">
    <property type="component" value="Unplaced"/>
</dbReference>
<name>A0A1I7RUV9_BURXY</name>
<feature type="signal peptide" evidence="1">
    <location>
        <begin position="1"/>
        <end position="20"/>
    </location>
</feature>
<dbReference type="PROSITE" id="PS51257">
    <property type="entry name" value="PROKAR_LIPOPROTEIN"/>
    <property type="match status" value="1"/>
</dbReference>
<organism evidence="2 3">
    <name type="scientific">Bursaphelenchus xylophilus</name>
    <name type="common">Pinewood nematode worm</name>
    <name type="synonym">Aphelenchoides xylophilus</name>
    <dbReference type="NCBI Taxonomy" id="6326"/>
    <lineage>
        <taxon>Eukaryota</taxon>
        <taxon>Metazoa</taxon>
        <taxon>Ecdysozoa</taxon>
        <taxon>Nematoda</taxon>
        <taxon>Chromadorea</taxon>
        <taxon>Rhabditida</taxon>
        <taxon>Tylenchina</taxon>
        <taxon>Tylenchomorpha</taxon>
        <taxon>Aphelenchoidea</taxon>
        <taxon>Aphelenchoididae</taxon>
        <taxon>Bursaphelenchus</taxon>
    </lineage>
</organism>
<dbReference type="WBParaSite" id="BXY_0452000.1">
    <property type="protein sequence ID" value="BXY_0452000.1"/>
    <property type="gene ID" value="BXY_0452000"/>
</dbReference>
<evidence type="ECO:0000313" key="3">
    <source>
        <dbReference type="WBParaSite" id="BXY_0452000.1"/>
    </source>
</evidence>
<evidence type="ECO:0000313" key="2">
    <source>
        <dbReference type="Proteomes" id="UP000095284"/>
    </source>
</evidence>
<reference evidence="3" key="1">
    <citation type="submission" date="2016-11" db="UniProtKB">
        <authorList>
            <consortium name="WormBaseParasite"/>
        </authorList>
    </citation>
    <scope>IDENTIFICATION</scope>
</reference>
<accession>A0A1I7RUV9</accession>
<protein>
    <submittedName>
        <fullName evidence="3">Uncharacterized protein</fullName>
    </submittedName>
</protein>